<evidence type="ECO:0000313" key="1">
    <source>
        <dbReference type="EMBL" id="CAB4157223.1"/>
    </source>
</evidence>
<protein>
    <submittedName>
        <fullName evidence="1">Uncharacterized protein</fullName>
    </submittedName>
</protein>
<name>A0A6J5NEA9_9CAUD</name>
<accession>A0A6J5NEA9</accession>
<sequence>MAQQSESGQTTIDMVNGLAEIADYMQDEELTVALTMIAKLIIKPDIPPHVASLEIVRLQAIAAKMSFKATWLTNVDKSDRSKKNIYYTAAEAINDLVSALKYIMR</sequence>
<organism evidence="1">
    <name type="scientific">uncultured Caudovirales phage</name>
    <dbReference type="NCBI Taxonomy" id="2100421"/>
    <lineage>
        <taxon>Viruses</taxon>
        <taxon>Duplodnaviria</taxon>
        <taxon>Heunggongvirae</taxon>
        <taxon>Uroviricota</taxon>
        <taxon>Caudoviricetes</taxon>
        <taxon>Peduoviridae</taxon>
        <taxon>Maltschvirus</taxon>
        <taxon>Maltschvirus maltsch</taxon>
    </lineage>
</organism>
<gene>
    <name evidence="1" type="ORF">UFOVP694_10</name>
</gene>
<dbReference type="EMBL" id="LR796651">
    <property type="protein sequence ID" value="CAB4157223.1"/>
    <property type="molecule type" value="Genomic_DNA"/>
</dbReference>
<reference evidence="1" key="1">
    <citation type="submission" date="2020-04" db="EMBL/GenBank/DDBJ databases">
        <authorList>
            <person name="Chiriac C."/>
            <person name="Salcher M."/>
            <person name="Ghai R."/>
            <person name="Kavagutti S V."/>
        </authorList>
    </citation>
    <scope>NUCLEOTIDE SEQUENCE</scope>
</reference>
<proteinExistence type="predicted"/>